<protein>
    <recommendedName>
        <fullName evidence="1">Reverse transcriptase Ty1/copia-type domain-containing protein</fullName>
    </recommendedName>
</protein>
<name>A0A453KU28_AEGTS</name>
<reference evidence="2" key="3">
    <citation type="journal article" date="2017" name="Nature">
        <title>Genome sequence of the progenitor of the wheat D genome Aegilops tauschii.</title>
        <authorList>
            <person name="Luo M.C."/>
            <person name="Gu Y.Q."/>
            <person name="Puiu D."/>
            <person name="Wang H."/>
            <person name="Twardziok S.O."/>
            <person name="Deal K.R."/>
            <person name="Huo N."/>
            <person name="Zhu T."/>
            <person name="Wang L."/>
            <person name="Wang Y."/>
            <person name="McGuire P.E."/>
            <person name="Liu S."/>
            <person name="Long H."/>
            <person name="Ramasamy R.K."/>
            <person name="Rodriguez J.C."/>
            <person name="Van S.L."/>
            <person name="Yuan L."/>
            <person name="Wang Z."/>
            <person name="Xia Z."/>
            <person name="Xiao L."/>
            <person name="Anderson O.D."/>
            <person name="Ouyang S."/>
            <person name="Liang Y."/>
            <person name="Zimin A.V."/>
            <person name="Pertea G."/>
            <person name="Qi P."/>
            <person name="Bennetzen J.L."/>
            <person name="Dai X."/>
            <person name="Dawson M.W."/>
            <person name="Muller H.G."/>
            <person name="Kugler K."/>
            <person name="Rivarola-Duarte L."/>
            <person name="Spannagl M."/>
            <person name="Mayer K.F.X."/>
            <person name="Lu F.H."/>
            <person name="Bevan M.W."/>
            <person name="Leroy P."/>
            <person name="Li P."/>
            <person name="You F.M."/>
            <person name="Sun Q."/>
            <person name="Liu Z."/>
            <person name="Lyons E."/>
            <person name="Wicker T."/>
            <person name="Salzberg S.L."/>
            <person name="Devos K.M."/>
            <person name="Dvorak J."/>
        </authorList>
    </citation>
    <scope>NUCLEOTIDE SEQUENCE [LARGE SCALE GENOMIC DNA]</scope>
    <source>
        <strain evidence="2">cv. AL8/78</strain>
    </source>
</reference>
<dbReference type="Pfam" id="PF07727">
    <property type="entry name" value="RVT_2"/>
    <property type="match status" value="1"/>
</dbReference>
<organism evidence="2 3">
    <name type="scientific">Aegilops tauschii subsp. strangulata</name>
    <name type="common">Goatgrass</name>
    <dbReference type="NCBI Taxonomy" id="200361"/>
    <lineage>
        <taxon>Eukaryota</taxon>
        <taxon>Viridiplantae</taxon>
        <taxon>Streptophyta</taxon>
        <taxon>Embryophyta</taxon>
        <taxon>Tracheophyta</taxon>
        <taxon>Spermatophyta</taxon>
        <taxon>Magnoliopsida</taxon>
        <taxon>Liliopsida</taxon>
        <taxon>Poales</taxon>
        <taxon>Poaceae</taxon>
        <taxon>BOP clade</taxon>
        <taxon>Pooideae</taxon>
        <taxon>Triticodae</taxon>
        <taxon>Triticeae</taxon>
        <taxon>Triticinae</taxon>
        <taxon>Aegilops</taxon>
    </lineage>
</organism>
<feature type="domain" description="Reverse transcriptase Ty1/copia-type" evidence="1">
    <location>
        <begin position="12"/>
        <end position="143"/>
    </location>
</feature>
<evidence type="ECO:0000313" key="3">
    <source>
        <dbReference type="Proteomes" id="UP000015105"/>
    </source>
</evidence>
<sequence length="144" mass="16373">AMQEEYMTLMANQTWSLVPRPPGTNIVSGKWLFRHKFKADGSLERYKARWVVRGFSQRLGIDFDETFSPVVKSATIRVVLALAAAGDWPVHQMDMNNAFLQGYLTERVYCQQSAGFVDASRPNHVCLLDRSLYGLGQAPRAWFD</sequence>
<evidence type="ECO:0000313" key="2">
    <source>
        <dbReference type="EnsemblPlants" id="AET5Gv20515100.1"/>
    </source>
</evidence>
<dbReference type="InterPro" id="IPR013103">
    <property type="entry name" value="RVT_2"/>
</dbReference>
<dbReference type="STRING" id="200361.A0A453KU28"/>
<accession>A0A453KU28</accession>
<dbReference type="Gramene" id="AET5Gv20515100.1">
    <property type="protein sequence ID" value="AET5Gv20515100.1"/>
    <property type="gene ID" value="AET5Gv20515100"/>
</dbReference>
<reference evidence="3" key="2">
    <citation type="journal article" date="2017" name="Nat. Plants">
        <title>The Aegilops tauschii genome reveals multiple impacts of transposons.</title>
        <authorList>
            <person name="Zhao G."/>
            <person name="Zou C."/>
            <person name="Li K."/>
            <person name="Wang K."/>
            <person name="Li T."/>
            <person name="Gao L."/>
            <person name="Zhang X."/>
            <person name="Wang H."/>
            <person name="Yang Z."/>
            <person name="Liu X."/>
            <person name="Jiang W."/>
            <person name="Mao L."/>
            <person name="Kong X."/>
            <person name="Jiao Y."/>
            <person name="Jia J."/>
        </authorList>
    </citation>
    <scope>NUCLEOTIDE SEQUENCE [LARGE SCALE GENOMIC DNA]</scope>
    <source>
        <strain evidence="3">cv. AL8/78</strain>
    </source>
</reference>
<dbReference type="AlphaFoldDB" id="A0A453KU28"/>
<reference evidence="2" key="5">
    <citation type="journal article" date="2021" name="G3 (Bethesda)">
        <title>Aegilops tauschii genome assembly Aet v5.0 features greater sequence contiguity and improved annotation.</title>
        <authorList>
            <person name="Wang L."/>
            <person name="Zhu T."/>
            <person name="Rodriguez J.C."/>
            <person name="Deal K.R."/>
            <person name="Dubcovsky J."/>
            <person name="McGuire P.E."/>
            <person name="Lux T."/>
            <person name="Spannagl M."/>
            <person name="Mayer K.F.X."/>
            <person name="Baldrich P."/>
            <person name="Meyers B.C."/>
            <person name="Huo N."/>
            <person name="Gu Y.Q."/>
            <person name="Zhou H."/>
            <person name="Devos K.M."/>
            <person name="Bennetzen J.L."/>
            <person name="Unver T."/>
            <person name="Budak H."/>
            <person name="Gulick P.J."/>
            <person name="Galiba G."/>
            <person name="Kalapos B."/>
            <person name="Nelson D.R."/>
            <person name="Li P."/>
            <person name="You F.M."/>
            <person name="Luo M.C."/>
            <person name="Dvorak J."/>
        </authorList>
    </citation>
    <scope>NUCLEOTIDE SEQUENCE [LARGE SCALE GENOMIC DNA]</scope>
    <source>
        <strain evidence="2">cv. AL8/78</strain>
    </source>
</reference>
<reference evidence="2" key="4">
    <citation type="submission" date="2019-03" db="UniProtKB">
        <authorList>
            <consortium name="EnsemblPlants"/>
        </authorList>
    </citation>
    <scope>IDENTIFICATION</scope>
</reference>
<proteinExistence type="predicted"/>
<reference evidence="3" key="1">
    <citation type="journal article" date="2014" name="Science">
        <title>Ancient hybridizations among the ancestral genomes of bread wheat.</title>
        <authorList>
            <consortium name="International Wheat Genome Sequencing Consortium,"/>
            <person name="Marcussen T."/>
            <person name="Sandve S.R."/>
            <person name="Heier L."/>
            <person name="Spannagl M."/>
            <person name="Pfeifer M."/>
            <person name="Jakobsen K.S."/>
            <person name="Wulff B.B."/>
            <person name="Steuernagel B."/>
            <person name="Mayer K.F."/>
            <person name="Olsen O.A."/>
        </authorList>
    </citation>
    <scope>NUCLEOTIDE SEQUENCE [LARGE SCALE GENOMIC DNA]</scope>
    <source>
        <strain evidence="3">cv. AL8/78</strain>
    </source>
</reference>
<dbReference type="Proteomes" id="UP000015105">
    <property type="component" value="Chromosome 5D"/>
</dbReference>
<evidence type="ECO:0000259" key="1">
    <source>
        <dbReference type="Pfam" id="PF07727"/>
    </source>
</evidence>
<dbReference type="SUPFAM" id="SSF56672">
    <property type="entry name" value="DNA/RNA polymerases"/>
    <property type="match status" value="1"/>
</dbReference>
<keyword evidence="3" id="KW-1185">Reference proteome</keyword>
<dbReference type="EnsemblPlants" id="AET5Gv20515100.1">
    <property type="protein sequence ID" value="AET5Gv20515100.1"/>
    <property type="gene ID" value="AET5Gv20515100"/>
</dbReference>
<dbReference type="InterPro" id="IPR043502">
    <property type="entry name" value="DNA/RNA_pol_sf"/>
</dbReference>